<proteinExistence type="inferred from homology"/>
<keyword evidence="11" id="KW-0697">Rotamase</keyword>
<dbReference type="AlphaFoldDB" id="A0A933I8N2"/>
<feature type="transmembrane region" description="Helical" evidence="12">
    <location>
        <begin position="12"/>
        <end position="30"/>
    </location>
</feature>
<dbReference type="InterPro" id="IPR046357">
    <property type="entry name" value="PPIase_dom_sf"/>
</dbReference>
<evidence type="ECO:0000256" key="2">
    <source>
        <dbReference type="ARBA" id="ARBA00022475"/>
    </source>
</evidence>
<evidence type="ECO:0000256" key="1">
    <source>
        <dbReference type="ARBA" id="ARBA00004382"/>
    </source>
</evidence>
<evidence type="ECO:0000256" key="3">
    <source>
        <dbReference type="ARBA" id="ARBA00022519"/>
    </source>
</evidence>
<dbReference type="InterPro" id="IPR052029">
    <property type="entry name" value="PpiD_chaperone"/>
</dbReference>
<keyword evidence="6 12" id="KW-0472">Membrane</keyword>
<gene>
    <name evidence="14" type="ORF">HY768_04900</name>
</gene>
<evidence type="ECO:0000259" key="13">
    <source>
        <dbReference type="PROSITE" id="PS50198"/>
    </source>
</evidence>
<dbReference type="PANTHER" id="PTHR47529">
    <property type="entry name" value="PEPTIDYL-PROLYL CIS-TRANS ISOMERASE D"/>
    <property type="match status" value="1"/>
</dbReference>
<dbReference type="PROSITE" id="PS01096">
    <property type="entry name" value="PPIC_PPIASE_1"/>
    <property type="match status" value="1"/>
</dbReference>
<sequence length="604" mass="67706">MVMQMMRRKMKVIMWVVVVTFVVGFVYVIMGTGGSLGKRQDKLSRGIAGEAGGQEISTRQYQEALSRSREQYRARFGADPDEAAFRQMEQEVWQGLLGSVILQRAYRQYGIRIYDEEIVGIIKNRPPNELMQDPQLMTNGQFDMQKYQSVISNPQNLAWLVNYENQLREQLPQQKLNLQVLAGVRVTDQEIIRVFQDQNEKVKASYVAVDPAKYFNAQEEVSSTEIAVYYKSHQDEFQAPERVKISFVALAKEPTERDLAELKLKIDDIYAQAAKPGASFDTLAMEYSEDPGSALNGGDLGFFEKETMDPAFAEAAFRLSPKQISKPFQSSFGWHIVKVEERKTEAGKLKVRARHILLRIKPGEETLSQLRTKAESFAEQAKTEEFEKAAQAAGLQAIPTGFLPRGGFIPGLGAFPEALNFAFDEKAGTISQVLEGDGALVVVRVLEKRKEGVQPLADLEQRIKMTVIKERARDKAKALAQQIKSAIKSGQTMPQAAAAAGARFDTTTLMTRQDMVPGVGTRNEFFGAAFSQALGIVGNPVSTDYGVYLIRVEKHIMPDQALLSRQAPQISQQLLQAKQRQAMQQWYNYFQGGLKVRDYRVAGM</sequence>
<dbReference type="EMBL" id="JACQXR010000059">
    <property type="protein sequence ID" value="MBI4726551.1"/>
    <property type="molecule type" value="Genomic_DNA"/>
</dbReference>
<comment type="similarity">
    <text evidence="8">Belongs to the PpiD chaperone family.</text>
</comment>
<evidence type="ECO:0000256" key="12">
    <source>
        <dbReference type="SAM" id="Phobius"/>
    </source>
</evidence>
<keyword evidence="3" id="KW-0997">Cell inner membrane</keyword>
<evidence type="ECO:0000256" key="7">
    <source>
        <dbReference type="ARBA" id="ARBA00023186"/>
    </source>
</evidence>
<comment type="subcellular location">
    <subcellularLocation>
        <location evidence="1">Cell inner membrane</location>
        <topology evidence="1">Single-pass type II membrane protein</topology>
        <orientation evidence="1">Periplasmic side</orientation>
    </subcellularLocation>
</comment>
<dbReference type="Pfam" id="PF13616">
    <property type="entry name" value="Rotamase_3"/>
    <property type="match status" value="1"/>
</dbReference>
<feature type="domain" description="PpiC" evidence="13">
    <location>
        <begin position="240"/>
        <end position="341"/>
    </location>
</feature>
<evidence type="ECO:0000256" key="10">
    <source>
        <dbReference type="ARBA" id="ARBA00042775"/>
    </source>
</evidence>
<evidence type="ECO:0000256" key="8">
    <source>
        <dbReference type="ARBA" id="ARBA00038408"/>
    </source>
</evidence>
<dbReference type="Proteomes" id="UP000736328">
    <property type="component" value="Unassembled WGS sequence"/>
</dbReference>
<dbReference type="InterPro" id="IPR023058">
    <property type="entry name" value="PPIase_PpiC_CS"/>
</dbReference>
<dbReference type="PANTHER" id="PTHR47529:SF1">
    <property type="entry name" value="PERIPLASMIC CHAPERONE PPID"/>
    <property type="match status" value="1"/>
</dbReference>
<evidence type="ECO:0000256" key="9">
    <source>
        <dbReference type="ARBA" id="ARBA00040743"/>
    </source>
</evidence>
<dbReference type="PROSITE" id="PS50198">
    <property type="entry name" value="PPIC_PPIASE_2"/>
    <property type="match status" value="1"/>
</dbReference>
<reference evidence="14" key="1">
    <citation type="submission" date="2020-07" db="EMBL/GenBank/DDBJ databases">
        <title>Huge and variable diversity of episymbiotic CPR bacteria and DPANN archaea in groundwater ecosystems.</title>
        <authorList>
            <person name="He C.Y."/>
            <person name="Keren R."/>
            <person name="Whittaker M."/>
            <person name="Farag I.F."/>
            <person name="Doudna J."/>
            <person name="Cate J.H.D."/>
            <person name="Banfield J.F."/>
        </authorList>
    </citation>
    <scope>NUCLEOTIDE SEQUENCE</scope>
    <source>
        <strain evidence="14">NC_groundwater_1520_Pr4_B-0.1um_53_5</strain>
    </source>
</reference>
<keyword evidence="4 12" id="KW-0812">Transmembrane</keyword>
<dbReference type="InterPro" id="IPR027304">
    <property type="entry name" value="Trigger_fact/SurA_dom_sf"/>
</dbReference>
<dbReference type="Pfam" id="PF13623">
    <property type="entry name" value="SurA_N_2"/>
    <property type="match status" value="1"/>
</dbReference>
<evidence type="ECO:0000256" key="4">
    <source>
        <dbReference type="ARBA" id="ARBA00022692"/>
    </source>
</evidence>
<dbReference type="GO" id="GO:0003755">
    <property type="term" value="F:peptidyl-prolyl cis-trans isomerase activity"/>
    <property type="evidence" value="ECO:0007669"/>
    <property type="project" value="UniProtKB-KW"/>
</dbReference>
<dbReference type="GO" id="GO:0005886">
    <property type="term" value="C:plasma membrane"/>
    <property type="evidence" value="ECO:0007669"/>
    <property type="project" value="UniProtKB-SubCell"/>
</dbReference>
<evidence type="ECO:0000313" key="14">
    <source>
        <dbReference type="EMBL" id="MBI4726551.1"/>
    </source>
</evidence>
<accession>A0A933I8N2</accession>
<dbReference type="Gene3D" id="3.10.50.40">
    <property type="match status" value="3"/>
</dbReference>
<keyword evidence="7" id="KW-0143">Chaperone</keyword>
<dbReference type="InterPro" id="IPR000297">
    <property type="entry name" value="PPIase_PpiC"/>
</dbReference>
<evidence type="ECO:0000313" key="15">
    <source>
        <dbReference type="Proteomes" id="UP000736328"/>
    </source>
</evidence>
<evidence type="ECO:0000256" key="5">
    <source>
        <dbReference type="ARBA" id="ARBA00022989"/>
    </source>
</evidence>
<comment type="caution">
    <text evidence="14">The sequence shown here is derived from an EMBL/GenBank/DDBJ whole genome shotgun (WGS) entry which is preliminary data.</text>
</comment>
<evidence type="ECO:0000256" key="11">
    <source>
        <dbReference type="PROSITE-ProRule" id="PRU00278"/>
    </source>
</evidence>
<evidence type="ECO:0000256" key="6">
    <source>
        <dbReference type="ARBA" id="ARBA00023136"/>
    </source>
</evidence>
<organism evidence="14 15">
    <name type="scientific">candidate division TA06 bacterium</name>
    <dbReference type="NCBI Taxonomy" id="2250710"/>
    <lineage>
        <taxon>Bacteria</taxon>
        <taxon>Bacteria division TA06</taxon>
    </lineage>
</organism>
<keyword evidence="2" id="KW-1003">Cell membrane</keyword>
<protein>
    <recommendedName>
        <fullName evidence="9">Periplasmic chaperone PpiD</fullName>
    </recommendedName>
    <alternativeName>
        <fullName evidence="10">Periplasmic folding chaperone</fullName>
    </alternativeName>
</protein>
<keyword evidence="11 14" id="KW-0413">Isomerase</keyword>
<dbReference type="SUPFAM" id="SSF54534">
    <property type="entry name" value="FKBP-like"/>
    <property type="match status" value="3"/>
</dbReference>
<dbReference type="SUPFAM" id="SSF109998">
    <property type="entry name" value="Triger factor/SurA peptide-binding domain-like"/>
    <property type="match status" value="1"/>
</dbReference>
<keyword evidence="5 12" id="KW-1133">Transmembrane helix</keyword>
<name>A0A933I8N2_UNCT6</name>